<dbReference type="InterPro" id="IPR013700">
    <property type="entry name" value="AflR"/>
</dbReference>
<dbReference type="InterPro" id="IPR001138">
    <property type="entry name" value="Zn2Cys6_DnaBD"/>
</dbReference>
<comment type="caution">
    <text evidence="9">The sequence shown here is derived from an EMBL/GenBank/DDBJ whole genome shotgun (WGS) entry which is preliminary data.</text>
</comment>
<dbReference type="PROSITE" id="PS00463">
    <property type="entry name" value="ZN2_CY6_FUNGAL_1"/>
    <property type="match status" value="1"/>
</dbReference>
<dbReference type="Gene3D" id="3.40.50.150">
    <property type="entry name" value="Vaccinia Virus protein VP39"/>
    <property type="match status" value="1"/>
</dbReference>
<dbReference type="GO" id="GO:0016491">
    <property type="term" value="F:oxidoreductase activity"/>
    <property type="evidence" value="ECO:0007669"/>
    <property type="project" value="UniProtKB-KW"/>
</dbReference>
<name>A0A8T9B6M2_9HELO</name>
<gene>
    <name evidence="9" type="primary">ptaJ</name>
    <name evidence="9" type="ORF">LARI1_G007343</name>
</gene>
<dbReference type="GO" id="GO:0045122">
    <property type="term" value="P:aflatoxin biosynthetic process"/>
    <property type="evidence" value="ECO:0007669"/>
    <property type="project" value="InterPro"/>
</dbReference>
<dbReference type="GO" id="GO:0000981">
    <property type="term" value="F:DNA-binding transcription factor activity, RNA polymerase II-specific"/>
    <property type="evidence" value="ECO:0007669"/>
    <property type="project" value="InterPro"/>
</dbReference>
<evidence type="ECO:0000313" key="10">
    <source>
        <dbReference type="Proteomes" id="UP000469559"/>
    </source>
</evidence>
<keyword evidence="2" id="KW-0560">Oxidoreductase</keyword>
<evidence type="ECO:0000256" key="6">
    <source>
        <dbReference type="ARBA" id="ARBA00023242"/>
    </source>
</evidence>
<evidence type="ECO:0000256" key="5">
    <source>
        <dbReference type="ARBA" id="ARBA00023163"/>
    </source>
</evidence>
<dbReference type="OrthoDB" id="10027013at2759"/>
<dbReference type="GO" id="GO:0008757">
    <property type="term" value="F:S-adenosylmethionine-dependent methyltransferase activity"/>
    <property type="evidence" value="ECO:0007669"/>
    <property type="project" value="InterPro"/>
</dbReference>
<dbReference type="SUPFAM" id="SSF57701">
    <property type="entry name" value="Zn2/Cys6 DNA-binding domain"/>
    <property type="match status" value="1"/>
</dbReference>
<keyword evidence="4" id="KW-0238">DNA-binding</keyword>
<evidence type="ECO:0000259" key="8">
    <source>
        <dbReference type="PROSITE" id="PS50048"/>
    </source>
</evidence>
<dbReference type="PANTHER" id="PTHR35870">
    <property type="entry name" value="PROTEIN, PUTATIVE (AFU_ORTHOLOGUE AFUA_5G03330)-RELATED"/>
    <property type="match status" value="1"/>
</dbReference>
<dbReference type="InterPro" id="IPR036864">
    <property type="entry name" value="Zn2-C6_fun-type_DNA-bd_sf"/>
</dbReference>
<dbReference type="CDD" id="cd02440">
    <property type="entry name" value="AdoMet_MTases"/>
    <property type="match status" value="1"/>
</dbReference>
<dbReference type="Pfam" id="PF00172">
    <property type="entry name" value="Zn_clus"/>
    <property type="match status" value="1"/>
</dbReference>
<feature type="domain" description="Zn(2)-C6 fungal-type" evidence="8">
    <location>
        <begin position="26"/>
        <end position="56"/>
    </location>
</feature>
<dbReference type="GO" id="GO:0003677">
    <property type="term" value="F:DNA binding"/>
    <property type="evidence" value="ECO:0007669"/>
    <property type="project" value="UniProtKB-KW"/>
</dbReference>
<dbReference type="PRINTS" id="PR00755">
    <property type="entry name" value="AFLATOXINBRP"/>
</dbReference>
<feature type="region of interest" description="Disordered" evidence="7">
    <location>
        <begin position="58"/>
        <end position="148"/>
    </location>
</feature>
<evidence type="ECO:0000256" key="2">
    <source>
        <dbReference type="ARBA" id="ARBA00023002"/>
    </source>
</evidence>
<feature type="region of interest" description="Disordered" evidence="7">
    <location>
        <begin position="469"/>
        <end position="490"/>
    </location>
</feature>
<dbReference type="Pfam" id="PF08241">
    <property type="entry name" value="Methyltransf_11"/>
    <property type="match status" value="1"/>
</dbReference>
<dbReference type="CDD" id="cd00067">
    <property type="entry name" value="GAL4"/>
    <property type="match status" value="1"/>
</dbReference>
<feature type="compositionally biased region" description="Basic and acidic residues" evidence="7">
    <location>
        <begin position="71"/>
        <end position="82"/>
    </location>
</feature>
<keyword evidence="3" id="KW-0805">Transcription regulation</keyword>
<dbReference type="SUPFAM" id="SSF53335">
    <property type="entry name" value="S-adenosyl-L-methionine-dependent methyltransferases"/>
    <property type="match status" value="1"/>
</dbReference>
<evidence type="ECO:0000256" key="1">
    <source>
        <dbReference type="ARBA" id="ARBA00022723"/>
    </source>
</evidence>
<sequence>MAPSQASSISTEAGGACYRPQKLCDSCRACAASKVKCPRDTPSCSRCTKRGTVCEYPEVKRAGRAHKPRQDRRQQRRLDPRQRSAGGDGSAVSGSRSTRADSTSSARSAPQTPWLDSGYGLLTPTSTLEPFPPLPVSPSPRSLGENPCNDTDLNFDLFVTSLLTATPPASTAIIEASTKSPAPPAPTSSGMSVCSPNAFATEAANTSTINNDLTPFFLPDGDVMDVVDIMDFVSMPDLPLDFECDNPVESSAIDSDFGYRVGSVEPLTEENTSICHPPLSEHSLPCDCFMVLLKYQQKLHSMDADPRRMSKNLALSTNRLNSKPLDLLHSIIALNEEVLHSINSMLDCQCVHGGFDFSIVSIIMLKVLDQYASAALEPGKLLSQGEDESDYSTSSGASCPTYESDRTHEHYEIKGYPVGSGDLQMVPRLVLGELHAVRKLLGRFAQRTSTQDETTYMLVASLSGMTRGSITPGTDIRRDSHNRRRSSSYSSFDTGVLERLEDSTRQRLRQLSDEIMELLRDVGTLALAHLLDTPTLRRSIALNQPSGIGSRVSTAAHAHRSAWCNCLIGKSLLCPEVHEDRSRKAPPAMPATTTVETKVDTPFTAGALKSGSSVPFWESYIRSRPSPPEDFFRLIHEYHKGHGDSTTGLAHDVGTGPGNIARRLAAYFDKVVGSDLNDNALQTAPFLIPAETLERMKFIHSKAEDLRTNVPAEDGGQGTTDLITVSECMPLLDPTQALKAFNTLLRPGGSLAIYFYGPAIYTDGNVERCNALYDQIATRICSFSKPMKGTPSHPFYLRGAETLLSYMDNIAMPEDDWEFVERHKWSPDFPLLFNSKEGFDFEFEHVDRTTSGETAKQYTDREYWGAHWSIDELKAYLDSVYPNWHDKAGSSGVAEVDTLLAQLDDAMGREKRKVTFPTVLILATKKGLQNGHHSVATQTTKASRVALSLQQPGLGRISPSTQEAVDAANRLLQKNHDENHIFWRDFNGHNHMAHSLLTTFAMGGSPSEIQRAYDDGIPIQRPMPSLDPDVANSLSDDGKLAAAIGDVSQYSNVLAFFERQIDEHGWKSVLQRYCFSRTSLADAILSRAYEGAYHSFIHIGLGVEFEQPSIIAEGLAQAMADTWSGIPDALLETDKIASSRPAAPARSLVDLLAEARNNDIIYRGPRWDDFAKKMMDGVLGRSRAAILNLAAQFRVDSSNLATRAAEVANCSAYLAGAAQRSHKVPKIDFFFMHAVTSSIFLTVLLQESWISEQDKIRLVEWKGRTDILWYAACGCPELKASAISDYPATKSWEELYRAVNLMHDDGHVAKFVRAIKSAEEVSQAVAGSQVENSKAYGYPMQGDMWLKLAGMAYDSTYRLEDPVKWVWGVGFEQAWGNVPARS</sequence>
<evidence type="ECO:0000256" key="7">
    <source>
        <dbReference type="SAM" id="MobiDB-lite"/>
    </source>
</evidence>
<feature type="region of interest" description="Disordered" evidence="7">
    <location>
        <begin position="383"/>
        <end position="404"/>
    </location>
</feature>
<dbReference type="SMART" id="SM00066">
    <property type="entry name" value="GAL4"/>
    <property type="match status" value="1"/>
</dbReference>
<accession>A0A8T9B6M2</accession>
<dbReference type="PANTHER" id="PTHR35870:SF7">
    <property type="entry name" value="BAEYER-VILLIGER OXIDASE MDPL"/>
    <property type="match status" value="1"/>
</dbReference>
<evidence type="ECO:0000313" key="9">
    <source>
        <dbReference type="EMBL" id="TVY15355.1"/>
    </source>
</evidence>
<feature type="compositionally biased region" description="Low complexity" evidence="7">
    <location>
        <begin position="90"/>
        <end position="109"/>
    </location>
</feature>
<keyword evidence="1" id="KW-0479">Metal-binding</keyword>
<dbReference type="Gene3D" id="4.10.240.10">
    <property type="entry name" value="Zn(2)-C6 fungal-type DNA-binding domain"/>
    <property type="match status" value="1"/>
</dbReference>
<keyword evidence="6" id="KW-0539">Nucleus</keyword>
<dbReference type="Pfam" id="PF08493">
    <property type="entry name" value="AflR"/>
    <property type="match status" value="1"/>
</dbReference>
<proteinExistence type="predicted"/>
<dbReference type="InterPro" id="IPR025337">
    <property type="entry name" value="Questin_oxidase-like"/>
</dbReference>
<organism evidence="9 10">
    <name type="scientific">Lachnellula arida</name>
    <dbReference type="NCBI Taxonomy" id="1316785"/>
    <lineage>
        <taxon>Eukaryota</taxon>
        <taxon>Fungi</taxon>
        <taxon>Dikarya</taxon>
        <taxon>Ascomycota</taxon>
        <taxon>Pezizomycotina</taxon>
        <taxon>Leotiomycetes</taxon>
        <taxon>Helotiales</taxon>
        <taxon>Lachnaceae</taxon>
        <taxon>Lachnellula</taxon>
    </lineage>
</organism>
<dbReference type="InterPro" id="IPR013216">
    <property type="entry name" value="Methyltransf_11"/>
</dbReference>
<keyword evidence="10" id="KW-1185">Reference proteome</keyword>
<dbReference type="EMBL" id="QGMF01000515">
    <property type="protein sequence ID" value="TVY15355.1"/>
    <property type="molecule type" value="Genomic_DNA"/>
</dbReference>
<dbReference type="Pfam" id="PF14027">
    <property type="entry name" value="Questin_oxidase"/>
    <property type="match status" value="1"/>
</dbReference>
<evidence type="ECO:0000256" key="3">
    <source>
        <dbReference type="ARBA" id="ARBA00023015"/>
    </source>
</evidence>
<dbReference type="InterPro" id="IPR029063">
    <property type="entry name" value="SAM-dependent_MTases_sf"/>
</dbReference>
<evidence type="ECO:0000256" key="4">
    <source>
        <dbReference type="ARBA" id="ARBA00023125"/>
    </source>
</evidence>
<dbReference type="GO" id="GO:0008270">
    <property type="term" value="F:zinc ion binding"/>
    <property type="evidence" value="ECO:0007669"/>
    <property type="project" value="InterPro"/>
</dbReference>
<keyword evidence="5" id="KW-0804">Transcription</keyword>
<reference evidence="9 10" key="1">
    <citation type="submission" date="2018-05" db="EMBL/GenBank/DDBJ databases">
        <title>Whole genome sequencing for identification of molecular markers to develop diagnostic detection tools for the regulated plant pathogen Lachnellula willkommii.</title>
        <authorList>
            <person name="Giroux E."/>
            <person name="Bilodeau G."/>
        </authorList>
    </citation>
    <scope>NUCLEOTIDE SEQUENCE [LARGE SCALE GENOMIC DNA]</scope>
    <source>
        <strain evidence="9 10">CBS 203.66</strain>
    </source>
</reference>
<dbReference type="PROSITE" id="PS50048">
    <property type="entry name" value="ZN2_CY6_FUNGAL_2"/>
    <property type="match status" value="1"/>
</dbReference>
<dbReference type="GO" id="GO:0005634">
    <property type="term" value="C:nucleus"/>
    <property type="evidence" value="ECO:0007669"/>
    <property type="project" value="InterPro"/>
</dbReference>
<dbReference type="Proteomes" id="UP000469559">
    <property type="component" value="Unassembled WGS sequence"/>
</dbReference>
<protein>
    <submittedName>
        <fullName evidence="9">Oxidoreductase ptaJ</fullName>
    </submittedName>
</protein>